<proteinExistence type="predicted"/>
<dbReference type="EMBL" id="MU839005">
    <property type="protein sequence ID" value="KAK1768360.1"/>
    <property type="molecule type" value="Genomic_DNA"/>
</dbReference>
<protein>
    <submittedName>
        <fullName evidence="2">Uncharacterized protein</fullName>
    </submittedName>
</protein>
<name>A0AAJ0FPP6_9PEZI</name>
<dbReference type="AlphaFoldDB" id="A0AAJ0FPP6"/>
<sequence length="99" mass="10595">MNVDEMLSDAPSSFSQDAAAGAGESGKVTGGGMNPKKLREEIELAKTRLSDQKFRITDYPDPLLPRKGISPKKYPAGVTAEIEERLMAVIAKTQATSNA</sequence>
<dbReference type="Proteomes" id="UP001244011">
    <property type="component" value="Unassembled WGS sequence"/>
</dbReference>
<organism evidence="2 3">
    <name type="scientific">Phialemonium atrogriseum</name>
    <dbReference type="NCBI Taxonomy" id="1093897"/>
    <lineage>
        <taxon>Eukaryota</taxon>
        <taxon>Fungi</taxon>
        <taxon>Dikarya</taxon>
        <taxon>Ascomycota</taxon>
        <taxon>Pezizomycotina</taxon>
        <taxon>Sordariomycetes</taxon>
        <taxon>Sordariomycetidae</taxon>
        <taxon>Cephalothecales</taxon>
        <taxon>Cephalothecaceae</taxon>
        <taxon>Phialemonium</taxon>
    </lineage>
</organism>
<keyword evidence="3" id="KW-1185">Reference proteome</keyword>
<evidence type="ECO:0000313" key="3">
    <source>
        <dbReference type="Proteomes" id="UP001244011"/>
    </source>
</evidence>
<evidence type="ECO:0000256" key="1">
    <source>
        <dbReference type="SAM" id="MobiDB-lite"/>
    </source>
</evidence>
<dbReference type="RefSeq" id="XP_060284573.1">
    <property type="nucleotide sequence ID" value="XM_060427555.1"/>
</dbReference>
<gene>
    <name evidence="2" type="ORF">QBC33DRAFT_534714</name>
</gene>
<reference evidence="2" key="1">
    <citation type="submission" date="2023-06" db="EMBL/GenBank/DDBJ databases">
        <title>Genome-scale phylogeny and comparative genomics of the fungal order Sordariales.</title>
        <authorList>
            <consortium name="Lawrence Berkeley National Laboratory"/>
            <person name="Hensen N."/>
            <person name="Bonometti L."/>
            <person name="Westerberg I."/>
            <person name="Brannstrom I.O."/>
            <person name="Guillou S."/>
            <person name="Cros-Aarteil S."/>
            <person name="Calhoun S."/>
            <person name="Haridas S."/>
            <person name="Kuo A."/>
            <person name="Mondo S."/>
            <person name="Pangilinan J."/>
            <person name="Riley R."/>
            <person name="Labutti K."/>
            <person name="Andreopoulos B."/>
            <person name="Lipzen A."/>
            <person name="Chen C."/>
            <person name="Yanf M."/>
            <person name="Daum C."/>
            <person name="Ng V."/>
            <person name="Clum A."/>
            <person name="Steindorff A."/>
            <person name="Ohm R."/>
            <person name="Martin F."/>
            <person name="Silar P."/>
            <person name="Natvig D."/>
            <person name="Lalanne C."/>
            <person name="Gautier V."/>
            <person name="Ament-Velasquez S.L."/>
            <person name="Kruys A."/>
            <person name="Hutchinson M.I."/>
            <person name="Powell A.J."/>
            <person name="Barry K."/>
            <person name="Miller A.N."/>
            <person name="Grigoriev I.V."/>
            <person name="Debuchy R."/>
            <person name="Gladieux P."/>
            <person name="Thoren M.H."/>
            <person name="Johannesson H."/>
        </authorList>
    </citation>
    <scope>NUCLEOTIDE SEQUENCE</scope>
    <source>
        <strain evidence="2">8032-3</strain>
    </source>
</reference>
<feature type="region of interest" description="Disordered" evidence="1">
    <location>
        <begin position="1"/>
        <end position="37"/>
    </location>
</feature>
<evidence type="ECO:0000313" key="2">
    <source>
        <dbReference type="EMBL" id="KAK1768360.1"/>
    </source>
</evidence>
<accession>A0AAJ0FPP6</accession>
<comment type="caution">
    <text evidence="2">The sequence shown here is derived from an EMBL/GenBank/DDBJ whole genome shotgun (WGS) entry which is preliminary data.</text>
</comment>
<dbReference type="GeneID" id="85310742"/>